<dbReference type="Proteomes" id="UP000001593">
    <property type="component" value="Unassembled WGS sequence"/>
</dbReference>
<dbReference type="STRING" id="45351.A7SIY4"/>
<feature type="compositionally biased region" description="Polar residues" evidence="1">
    <location>
        <begin position="63"/>
        <end position="72"/>
    </location>
</feature>
<feature type="region of interest" description="Disordered" evidence="1">
    <location>
        <begin position="965"/>
        <end position="1010"/>
    </location>
</feature>
<feature type="compositionally biased region" description="Low complexity" evidence="1">
    <location>
        <begin position="401"/>
        <end position="418"/>
    </location>
</feature>
<accession>A7SIY4</accession>
<feature type="compositionally biased region" description="Low complexity" evidence="1">
    <location>
        <begin position="314"/>
        <end position="362"/>
    </location>
</feature>
<feature type="compositionally biased region" description="Basic residues" evidence="1">
    <location>
        <begin position="981"/>
        <end position="992"/>
    </location>
</feature>
<dbReference type="AlphaFoldDB" id="A7SIY4"/>
<dbReference type="EMBL" id="DS469673">
    <property type="protein sequence ID" value="EDO36302.1"/>
    <property type="molecule type" value="Genomic_DNA"/>
</dbReference>
<keyword evidence="3" id="KW-1185">Reference proteome</keyword>
<feature type="region of interest" description="Disordered" evidence="1">
    <location>
        <begin position="542"/>
        <end position="594"/>
    </location>
</feature>
<evidence type="ECO:0000256" key="1">
    <source>
        <dbReference type="SAM" id="MobiDB-lite"/>
    </source>
</evidence>
<feature type="compositionally biased region" description="Low complexity" evidence="1">
    <location>
        <begin position="372"/>
        <end position="384"/>
    </location>
</feature>
<dbReference type="HOGENOM" id="CLU_281088_0_0_1"/>
<feature type="compositionally biased region" description="Polar residues" evidence="1">
    <location>
        <begin position="106"/>
        <end position="117"/>
    </location>
</feature>
<feature type="compositionally biased region" description="Pro residues" evidence="1">
    <location>
        <begin position="303"/>
        <end position="313"/>
    </location>
</feature>
<feature type="compositionally biased region" description="Polar residues" evidence="1">
    <location>
        <begin position="187"/>
        <end position="202"/>
    </location>
</feature>
<feature type="compositionally biased region" description="Polar residues" evidence="1">
    <location>
        <begin position="164"/>
        <end position="174"/>
    </location>
</feature>
<feature type="compositionally biased region" description="Pro residues" evidence="1">
    <location>
        <begin position="385"/>
        <end position="400"/>
    </location>
</feature>
<feature type="compositionally biased region" description="Polar residues" evidence="1">
    <location>
        <begin position="80"/>
        <end position="89"/>
    </location>
</feature>
<feature type="region of interest" description="Disordered" evidence="1">
    <location>
        <begin position="34"/>
        <end position="447"/>
    </location>
</feature>
<evidence type="ECO:0000313" key="2">
    <source>
        <dbReference type="EMBL" id="EDO36302.1"/>
    </source>
</evidence>
<evidence type="ECO:0000313" key="3">
    <source>
        <dbReference type="Proteomes" id="UP000001593"/>
    </source>
</evidence>
<name>A7SIY4_NEMVE</name>
<reference evidence="2 3" key="1">
    <citation type="journal article" date="2007" name="Science">
        <title>Sea anemone genome reveals ancestral eumetazoan gene repertoire and genomic organization.</title>
        <authorList>
            <person name="Putnam N.H."/>
            <person name="Srivastava M."/>
            <person name="Hellsten U."/>
            <person name="Dirks B."/>
            <person name="Chapman J."/>
            <person name="Salamov A."/>
            <person name="Terry A."/>
            <person name="Shapiro H."/>
            <person name="Lindquist E."/>
            <person name="Kapitonov V.V."/>
            <person name="Jurka J."/>
            <person name="Genikhovich G."/>
            <person name="Grigoriev I.V."/>
            <person name="Lucas S.M."/>
            <person name="Steele R.E."/>
            <person name="Finnerty J.R."/>
            <person name="Technau U."/>
            <person name="Martindale M.Q."/>
            <person name="Rokhsar D.S."/>
        </authorList>
    </citation>
    <scope>NUCLEOTIDE SEQUENCE [LARGE SCALE GENOMIC DNA]</scope>
    <source>
        <strain evidence="3">CH2 X CH6</strain>
    </source>
</reference>
<feature type="compositionally biased region" description="Basic and acidic residues" evidence="1">
    <location>
        <begin position="542"/>
        <end position="552"/>
    </location>
</feature>
<feature type="region of interest" description="Disordered" evidence="1">
    <location>
        <begin position="807"/>
        <end position="852"/>
    </location>
</feature>
<feature type="compositionally biased region" description="Polar residues" evidence="1">
    <location>
        <begin position="826"/>
        <end position="838"/>
    </location>
</feature>
<organism evidence="2 3">
    <name type="scientific">Nematostella vectensis</name>
    <name type="common">Starlet sea anemone</name>
    <dbReference type="NCBI Taxonomy" id="45351"/>
    <lineage>
        <taxon>Eukaryota</taxon>
        <taxon>Metazoa</taxon>
        <taxon>Cnidaria</taxon>
        <taxon>Anthozoa</taxon>
        <taxon>Hexacorallia</taxon>
        <taxon>Actiniaria</taxon>
        <taxon>Edwardsiidae</taxon>
        <taxon>Nematostella</taxon>
    </lineage>
</organism>
<gene>
    <name evidence="2" type="ORF">NEMVEDRAFT_v1g212994</name>
</gene>
<sequence>MSFQEGFGSELLEPQVEPSLLSKSSEFSKVLAELASDSPSHDSAQKSVRFKEEDTGDGAFSTGIASSLQKDSFSSHRDNGISQVPSKQATHGHGLPKQCELFGKQGVSSEQGCSAKSSIDEGAVQAARAEAGDGLAITHKGSSSRDEQERPDKEFDGYVVFTDARSSSGSTSDQYKAKVKDARGEVNETSAGTYVQTQPQRKNSIKALSQRIGNHPVIAKAKKTSSRLSVKRQEKSDKQLSATADSLVTRPAHQHPPKISILTESSRHNSPKSSPIPMQGRSPSSRQPTSPPSPRQPTSTPSPRQPTSPPSPRQPTSLPLPGQQTSLSSPRQRMSSPRSPISPQTRSMTSPSSPQSPTVPRRPISPRPPLSSSPSSPLSPSSPGSTPPPLSPLSPRPTLFPWPGSRSSLSPSPSLSPRPGRRSPPSPRPTVVLRPAKKEGPPEGAMVSNSIESSLEQVSTSGEQGDVNDVSSVLCVTMDVPASHRSSTTGSYQKSRADKLAISPRVAQIRRGSVIRSNSHEPPIEYLQVPVHVRSKSFFQIDSERTNDREDVSPLLRRPTSGSENSPNEARRRSNGWTDEMASVQLSPRRGSINMVRRGSKCLGDLSLGDASTQRPSTPDIMSPTIGRRLSIVAHGQQRRRSKISDELSLVASLLIHEASVGDDDVALPEVSLSDVMKSWNASAEDKHALSRVIDKRKEAKIDFEAVQNLLLIKIKVSGTIQSNVSVTPGYANDCWVTLMLSADGKDRSSFRSQDLTHKPVVLVDCLLAAHLIRVRIRSRNLPPSTRACECRVSHLLEDQLHINHDAMSTKKTNKSDLASQKVRPTDSQMQGKHSSANKVPDPGRTGRPMDTTKRRHVTQTTILKPLASKPKEAVGDLLRSSGQSIAHSKRGRTHEPLVLGPLKVPAAKQHVNRETRQQTNFPVTSKALSRAEASQISDLFKEAVKPKANPRAGLLHIDKRASGVRTSPVGGVEYSSGGLPRRHKDHKKAKGNRNVQRSPRPLGPPSIHVDESTGLCLPEITMEEVLQSWDVKPRRSRSSSNVGIKDPMEFLKSQSENRHGHSPVPDAPSYEELLKCRYLRLGQEEEEERLAHGTFCSCNSCEHSEGLKNSPYLNA</sequence>
<protein>
    <submittedName>
        <fullName evidence="2">Uncharacterized protein</fullName>
    </submittedName>
</protein>
<feature type="compositionally biased region" description="Basic and acidic residues" evidence="1">
    <location>
        <begin position="175"/>
        <end position="186"/>
    </location>
</feature>
<feature type="compositionally biased region" description="Basic and acidic residues" evidence="1">
    <location>
        <begin position="143"/>
        <end position="156"/>
    </location>
</feature>
<dbReference type="InParanoid" id="A7SIY4"/>
<proteinExistence type="predicted"/>
<feature type="compositionally biased region" description="Basic and acidic residues" evidence="1">
    <location>
        <begin position="39"/>
        <end position="53"/>
    </location>
</feature>